<reference evidence="1 2" key="2">
    <citation type="journal article" date="2022" name="Mol. Ecol. Resour.">
        <title>The genomes of chicory, endive, great burdock and yacon provide insights into Asteraceae paleo-polyploidization history and plant inulin production.</title>
        <authorList>
            <person name="Fan W."/>
            <person name="Wang S."/>
            <person name="Wang H."/>
            <person name="Wang A."/>
            <person name="Jiang F."/>
            <person name="Liu H."/>
            <person name="Zhao H."/>
            <person name="Xu D."/>
            <person name="Zhang Y."/>
        </authorList>
    </citation>
    <scope>NUCLEOTIDE SEQUENCE [LARGE SCALE GENOMIC DNA]</scope>
    <source>
        <strain evidence="2">cv. Punajuju</strain>
        <tissue evidence="1">Leaves</tissue>
    </source>
</reference>
<comment type="caution">
    <text evidence="1">The sequence shown here is derived from an EMBL/GenBank/DDBJ whole genome shotgun (WGS) entry which is preliminary data.</text>
</comment>
<keyword evidence="2" id="KW-1185">Reference proteome</keyword>
<gene>
    <name evidence="1" type="ORF">L2E82_43951</name>
</gene>
<dbReference type="EMBL" id="CM042016">
    <property type="protein sequence ID" value="KAI3699554.1"/>
    <property type="molecule type" value="Genomic_DNA"/>
</dbReference>
<evidence type="ECO:0000313" key="2">
    <source>
        <dbReference type="Proteomes" id="UP001055811"/>
    </source>
</evidence>
<proteinExistence type="predicted"/>
<dbReference type="Proteomes" id="UP001055811">
    <property type="component" value="Linkage Group LG08"/>
</dbReference>
<name>A0ACB8ZNK0_CICIN</name>
<accession>A0ACB8ZNK0</accession>
<protein>
    <submittedName>
        <fullName evidence="1">Uncharacterized protein</fullName>
    </submittedName>
</protein>
<reference evidence="2" key="1">
    <citation type="journal article" date="2022" name="Mol. Ecol. Resour.">
        <title>The genomes of chicory, endive, great burdock and yacon provide insights into Asteraceae palaeo-polyploidization history and plant inulin production.</title>
        <authorList>
            <person name="Fan W."/>
            <person name="Wang S."/>
            <person name="Wang H."/>
            <person name="Wang A."/>
            <person name="Jiang F."/>
            <person name="Liu H."/>
            <person name="Zhao H."/>
            <person name="Xu D."/>
            <person name="Zhang Y."/>
        </authorList>
    </citation>
    <scope>NUCLEOTIDE SEQUENCE [LARGE SCALE GENOMIC DNA]</scope>
    <source>
        <strain evidence="2">cv. Punajuju</strain>
    </source>
</reference>
<sequence>MVFSLSAWHYNLGVRFRAWTGIPGVVTRLALVFSPKSVGEGVKSFFCLYFSTGELSGGFVDFAHEFLPGAAAIGQFLPLSLPFLVEFCCASIFVWISLLIDDIALGSGNSD</sequence>
<evidence type="ECO:0000313" key="1">
    <source>
        <dbReference type="EMBL" id="KAI3699554.1"/>
    </source>
</evidence>
<organism evidence="1 2">
    <name type="scientific">Cichorium intybus</name>
    <name type="common">Chicory</name>
    <dbReference type="NCBI Taxonomy" id="13427"/>
    <lineage>
        <taxon>Eukaryota</taxon>
        <taxon>Viridiplantae</taxon>
        <taxon>Streptophyta</taxon>
        <taxon>Embryophyta</taxon>
        <taxon>Tracheophyta</taxon>
        <taxon>Spermatophyta</taxon>
        <taxon>Magnoliopsida</taxon>
        <taxon>eudicotyledons</taxon>
        <taxon>Gunneridae</taxon>
        <taxon>Pentapetalae</taxon>
        <taxon>asterids</taxon>
        <taxon>campanulids</taxon>
        <taxon>Asterales</taxon>
        <taxon>Asteraceae</taxon>
        <taxon>Cichorioideae</taxon>
        <taxon>Cichorieae</taxon>
        <taxon>Cichoriinae</taxon>
        <taxon>Cichorium</taxon>
    </lineage>
</organism>